<reference key="2">
    <citation type="submission" date="2011-03" db="EMBL/GenBank/DDBJ databases">
        <title>Complete genome sequence of the thermoacidophilic crenarchaeon Thermoproteus uzoniensis 768-20.</title>
        <authorList>
            <person name="Mardanov A.V."/>
            <person name="Gumerov V.M."/>
            <person name="Beletsky A.V."/>
            <person name="Prokofeva M.I."/>
            <person name="Bonch-Osmolovskaya E.A."/>
            <person name="Ravin N.V."/>
            <person name="Skryabin K.G."/>
        </authorList>
    </citation>
    <scope>NUCLEOTIDE SEQUENCE</scope>
    <source>
        <strain>768-20</strain>
    </source>
</reference>
<dbReference type="Proteomes" id="UP000008138">
    <property type="component" value="Chromosome"/>
</dbReference>
<dbReference type="EMBL" id="CP002590">
    <property type="protein sequence ID" value="AEA11691.1"/>
    <property type="molecule type" value="Genomic_DNA"/>
</dbReference>
<sequence>MELRKGISLLKGSPNTLIVGRYVIDPGNPAERAAEILKAVGGRPTVLLTHHHADHLSAVPDGAEVYAPWGEEILVSNTRARLFFTHGFYVPDALYVGRDLAVAGLVRPGDRVENIEVVDLRGHTFGHVGYLVEGVLYAGDAIFGDMVLKRYGVPYLNDVDLFLASLDRIESLEPETLVMGHGPVAGSKKRVKELVEVNRSAVERSVKLVESMLPGEPTEIAVKVLKELDAERSWENVLLTSVIVRAVLTKLAAEGKAHPDEEGRWRIGNLR</sequence>
<reference evidence="2 3" key="1">
    <citation type="journal article" date="2011" name="J. Bacteriol.">
        <title>Complete genome sequence of the thermoacidophilic crenarchaeon Thermoproteus uzoniensis 768-20.</title>
        <authorList>
            <person name="Mardanov A.V."/>
            <person name="Gumerov V.M."/>
            <person name="Beletsky A.V."/>
            <person name="Prokofeva M.I."/>
            <person name="Bonch-Osmolovskaya E.A."/>
            <person name="Ravin N.V."/>
            <person name="Skryabin K.G."/>
        </authorList>
    </citation>
    <scope>NUCLEOTIDE SEQUENCE [LARGE SCALE GENOMIC DNA]</scope>
    <source>
        <strain evidence="2 3">768-20</strain>
    </source>
</reference>
<proteinExistence type="predicted"/>
<dbReference type="InterPro" id="IPR036866">
    <property type="entry name" value="RibonucZ/Hydroxyglut_hydro"/>
</dbReference>
<dbReference type="SMART" id="SM00849">
    <property type="entry name" value="Lactamase_B"/>
    <property type="match status" value="1"/>
</dbReference>
<dbReference type="AlphaFoldDB" id="F2L1V0"/>
<protein>
    <submittedName>
        <fullName evidence="2">Beta-lactamase domain protein</fullName>
    </submittedName>
</protein>
<gene>
    <name evidence="2" type="ordered locus">TUZN_0191</name>
</gene>
<accession>F2L1V0</accession>
<dbReference type="InterPro" id="IPR050855">
    <property type="entry name" value="NDM-1-like"/>
</dbReference>
<dbReference type="InterPro" id="IPR001279">
    <property type="entry name" value="Metallo-B-lactamas"/>
</dbReference>
<dbReference type="HOGENOM" id="CLU_061754_0_0_2"/>
<evidence type="ECO:0000259" key="1">
    <source>
        <dbReference type="SMART" id="SM00849"/>
    </source>
</evidence>
<evidence type="ECO:0000313" key="3">
    <source>
        <dbReference type="Proteomes" id="UP000008138"/>
    </source>
</evidence>
<dbReference type="Pfam" id="PF00753">
    <property type="entry name" value="Lactamase_B"/>
    <property type="match status" value="1"/>
</dbReference>
<dbReference type="PANTHER" id="PTHR42951">
    <property type="entry name" value="METALLO-BETA-LACTAMASE DOMAIN-CONTAINING"/>
    <property type="match status" value="1"/>
</dbReference>
<dbReference type="eggNOG" id="arCOG00498">
    <property type="taxonomic scope" value="Archaea"/>
</dbReference>
<dbReference type="SUPFAM" id="SSF56281">
    <property type="entry name" value="Metallo-hydrolase/oxidoreductase"/>
    <property type="match status" value="1"/>
</dbReference>
<dbReference type="KEGG" id="tuz:TUZN_0191"/>
<dbReference type="RefSeq" id="WP_013679027.1">
    <property type="nucleotide sequence ID" value="NC_015315.1"/>
</dbReference>
<dbReference type="Gene3D" id="3.60.15.10">
    <property type="entry name" value="Ribonuclease Z/Hydroxyacylglutathione hydrolase-like"/>
    <property type="match status" value="1"/>
</dbReference>
<feature type="domain" description="Metallo-beta-lactamase" evidence="1">
    <location>
        <begin position="12"/>
        <end position="181"/>
    </location>
</feature>
<evidence type="ECO:0000313" key="2">
    <source>
        <dbReference type="EMBL" id="AEA11691.1"/>
    </source>
</evidence>
<keyword evidence="3" id="KW-1185">Reference proteome</keyword>
<organism evidence="2 3">
    <name type="scientific">Thermoproteus uzoniensis (strain 768-20)</name>
    <dbReference type="NCBI Taxonomy" id="999630"/>
    <lineage>
        <taxon>Archaea</taxon>
        <taxon>Thermoproteota</taxon>
        <taxon>Thermoprotei</taxon>
        <taxon>Thermoproteales</taxon>
        <taxon>Thermoproteaceae</taxon>
        <taxon>Thermoproteus</taxon>
    </lineage>
</organism>
<dbReference type="OrthoDB" id="197151at2157"/>
<dbReference type="GeneID" id="10359740"/>
<dbReference type="PANTHER" id="PTHR42951:SF14">
    <property type="entry name" value="METALLO-BETA-LACTAMASE SUPERFAMILY PROTEIN"/>
    <property type="match status" value="1"/>
</dbReference>
<dbReference type="STRING" id="999630.TUZN_0191"/>
<name>F2L1V0_THEU7</name>